<dbReference type="InterPro" id="IPR008939">
    <property type="entry name" value="Lytic_TGlycosylase_superhlx_U"/>
</dbReference>
<dbReference type="RefSeq" id="WP_125293092.1">
    <property type="nucleotide sequence ID" value="NZ_JAPTZM010000008.1"/>
</dbReference>
<dbReference type="GO" id="GO:0008933">
    <property type="term" value="F:peptidoglycan lytic transglycosylase activity"/>
    <property type="evidence" value="ECO:0007669"/>
    <property type="project" value="InterPro"/>
</dbReference>
<dbReference type="NCBIfam" id="NF008631">
    <property type="entry name" value="PRK11619.1"/>
    <property type="match status" value="1"/>
</dbReference>
<keyword evidence="6" id="KW-0961">Cell wall biogenesis/degradation</keyword>
<dbReference type="InterPro" id="IPR008258">
    <property type="entry name" value="Transglycosylase_SLT_dom_1"/>
</dbReference>
<evidence type="ECO:0000256" key="4">
    <source>
        <dbReference type="ARBA" id="ARBA00022729"/>
    </source>
</evidence>
<feature type="chain" id="PRO_5019028922" description="peptidoglycan lytic exotransglycosylase" evidence="7">
    <location>
        <begin position="28"/>
        <end position="644"/>
    </location>
</feature>
<gene>
    <name evidence="10" type="primary">sltY</name>
    <name evidence="11" type="ORF">EGT71_08080</name>
    <name evidence="10" type="ORF">R4P48_11170</name>
</gene>
<dbReference type="SUPFAM" id="SSF53955">
    <property type="entry name" value="Lysozyme-like"/>
    <property type="match status" value="1"/>
</dbReference>
<evidence type="ECO:0000256" key="5">
    <source>
        <dbReference type="ARBA" id="ARBA00023239"/>
    </source>
</evidence>
<dbReference type="Gene3D" id="1.10.1240.20">
    <property type="entry name" value="Lytic transglycosylase, superhelical linker domain"/>
    <property type="match status" value="1"/>
</dbReference>
<evidence type="ECO:0000313" key="10">
    <source>
        <dbReference type="EMBL" id="MDV7023237.1"/>
    </source>
</evidence>
<dbReference type="Pfam" id="PF00760">
    <property type="entry name" value="Cucumo_coat"/>
    <property type="match status" value="1"/>
</dbReference>
<accession>A0A427V3H9</accession>
<dbReference type="GO" id="GO:0071555">
    <property type="term" value="P:cell wall organization"/>
    <property type="evidence" value="ECO:0007669"/>
    <property type="project" value="UniProtKB-KW"/>
</dbReference>
<dbReference type="AlphaFoldDB" id="A0A427V3H9"/>
<feature type="domain" description="Transglycosylase SLT" evidence="8">
    <location>
        <begin position="483"/>
        <end position="595"/>
    </location>
</feature>
<keyword evidence="5 10" id="KW-0456">Lyase</keyword>
<dbReference type="SUPFAM" id="SSF48435">
    <property type="entry name" value="Bacterial muramidases"/>
    <property type="match status" value="1"/>
</dbReference>
<dbReference type="PANTHER" id="PTHR37423">
    <property type="entry name" value="SOLUBLE LYTIC MUREIN TRANSGLYCOSYLASE-RELATED"/>
    <property type="match status" value="1"/>
</dbReference>
<evidence type="ECO:0000256" key="1">
    <source>
        <dbReference type="ARBA" id="ARBA00001420"/>
    </source>
</evidence>
<dbReference type="EC" id="4.2.2.n1" evidence="3"/>
<dbReference type="Proteomes" id="UP001187066">
    <property type="component" value="Unassembled WGS sequence"/>
</dbReference>
<dbReference type="PROSITE" id="PS00922">
    <property type="entry name" value="TRANSGLYCOSYLASE"/>
    <property type="match status" value="1"/>
</dbReference>
<organism evidence="11 12">
    <name type="scientific">Atlantibacter subterraneus</name>
    <dbReference type="NCBI Taxonomy" id="255519"/>
    <lineage>
        <taxon>Bacteria</taxon>
        <taxon>Pseudomonadati</taxon>
        <taxon>Pseudomonadota</taxon>
        <taxon>Gammaproteobacteria</taxon>
        <taxon>Enterobacterales</taxon>
        <taxon>Enterobacteriaceae</taxon>
        <taxon>Atlantibacter</taxon>
    </lineage>
</organism>
<evidence type="ECO:0000259" key="9">
    <source>
        <dbReference type="Pfam" id="PF14718"/>
    </source>
</evidence>
<dbReference type="InterPro" id="IPR023346">
    <property type="entry name" value="Lysozyme-like_dom_sf"/>
</dbReference>
<dbReference type="Gene3D" id="1.25.20.10">
    <property type="entry name" value="Bacterial muramidases"/>
    <property type="match status" value="1"/>
</dbReference>
<evidence type="ECO:0000256" key="3">
    <source>
        <dbReference type="ARBA" id="ARBA00012587"/>
    </source>
</evidence>
<keyword evidence="4 7" id="KW-0732">Signal</keyword>
<dbReference type="Proteomes" id="UP000275331">
    <property type="component" value="Unassembled WGS sequence"/>
</dbReference>
<comment type="catalytic activity">
    <reaction evidence="1">
        <text>Exolytic cleavage of the (1-&gt;4)-beta-glycosidic linkage between N-acetylmuramic acid (MurNAc) and N-acetylglucosamine (GlcNAc) residues in peptidoglycan, from either the reducing or the non-reducing ends of the peptidoglycan chains, with concomitant formation of a 1,6-anhydrobond in the MurNAc residue.</text>
        <dbReference type="EC" id="4.2.2.n1"/>
    </reaction>
</comment>
<dbReference type="OrthoDB" id="92254at2"/>
<evidence type="ECO:0000259" key="8">
    <source>
        <dbReference type="Pfam" id="PF01464"/>
    </source>
</evidence>
<evidence type="ECO:0000256" key="7">
    <source>
        <dbReference type="SAM" id="SignalP"/>
    </source>
</evidence>
<dbReference type="EMBL" id="JAWLOF010000006">
    <property type="protein sequence ID" value="MDV7023237.1"/>
    <property type="molecule type" value="Genomic_DNA"/>
</dbReference>
<feature type="signal peptide" evidence="7">
    <location>
        <begin position="1"/>
        <end position="27"/>
    </location>
</feature>
<reference evidence="10 13" key="2">
    <citation type="submission" date="2023-10" db="EMBL/GenBank/DDBJ databases">
        <authorList>
            <person name="Dale J."/>
        </authorList>
    </citation>
    <scope>NUCLEOTIDE SEQUENCE [LARGE SCALE GENOMIC DNA]</scope>
    <source>
        <strain evidence="10 13">2023EL-00970</strain>
    </source>
</reference>
<dbReference type="PANTHER" id="PTHR37423:SF5">
    <property type="entry name" value="SOLUBLE LYTIC MUREIN TRANSGLYCOSYLASE"/>
    <property type="match status" value="1"/>
</dbReference>
<evidence type="ECO:0000313" key="11">
    <source>
        <dbReference type="EMBL" id="RSE27263.1"/>
    </source>
</evidence>
<dbReference type="Gene3D" id="1.10.530.10">
    <property type="match status" value="1"/>
</dbReference>
<keyword evidence="13" id="KW-1185">Reference proteome</keyword>
<dbReference type="GO" id="GO:0004553">
    <property type="term" value="F:hydrolase activity, hydrolyzing O-glycosyl compounds"/>
    <property type="evidence" value="ECO:0007669"/>
    <property type="project" value="InterPro"/>
</dbReference>
<evidence type="ECO:0000256" key="2">
    <source>
        <dbReference type="ARBA" id="ARBA00007734"/>
    </source>
</evidence>
<evidence type="ECO:0000256" key="6">
    <source>
        <dbReference type="ARBA" id="ARBA00023316"/>
    </source>
</evidence>
<dbReference type="CDD" id="cd13401">
    <property type="entry name" value="Slt70-like"/>
    <property type="match status" value="1"/>
</dbReference>
<dbReference type="Pfam" id="PF01464">
    <property type="entry name" value="SLT"/>
    <property type="match status" value="1"/>
</dbReference>
<proteinExistence type="inferred from homology"/>
<dbReference type="Pfam" id="PF14718">
    <property type="entry name" value="SLT_L"/>
    <property type="match status" value="1"/>
</dbReference>
<evidence type="ECO:0000313" key="12">
    <source>
        <dbReference type="Proteomes" id="UP000275331"/>
    </source>
</evidence>
<name>A0A427V3H9_9ENTR</name>
<comment type="caution">
    <text evidence="11">The sequence shown here is derived from an EMBL/GenBank/DDBJ whole genome shotgun (WGS) entry which is preliminary data.</text>
</comment>
<reference evidence="11 12" key="1">
    <citation type="submission" date="2018-10" db="EMBL/GenBank/DDBJ databases">
        <title>Transmission dynamics of multidrug resistant bacteria on intensive care unit surfaces.</title>
        <authorList>
            <person name="D'Souza A.W."/>
            <person name="Potter R.F."/>
            <person name="Wallace M."/>
            <person name="Shupe A."/>
            <person name="Patel S."/>
            <person name="Sun S."/>
            <person name="Gul D."/>
            <person name="Kwon J.H."/>
            <person name="Andleeb S."/>
            <person name="Burnham C.-A.D."/>
            <person name="Dantas G."/>
        </authorList>
    </citation>
    <scope>NUCLEOTIDE SEQUENCE [LARGE SCALE GENOMIC DNA]</scope>
    <source>
        <strain evidence="11 12">AS_373</strain>
    </source>
</reference>
<dbReference type="InterPro" id="IPR012289">
    <property type="entry name" value="Lytic_TGlycosylase_superhlx_L"/>
</dbReference>
<dbReference type="InterPro" id="IPR037061">
    <property type="entry name" value="Lytic_TGlycoase_superhlx_L_sf"/>
</dbReference>
<evidence type="ECO:0000313" key="13">
    <source>
        <dbReference type="Proteomes" id="UP001187066"/>
    </source>
</evidence>
<protein>
    <recommendedName>
        <fullName evidence="3">peptidoglycan lytic exotransglycosylase</fullName>
        <ecNumber evidence="3">4.2.2.n1</ecNumber>
    </recommendedName>
</protein>
<dbReference type="EMBL" id="RHXB01000004">
    <property type="protein sequence ID" value="RSE27263.1"/>
    <property type="molecule type" value="Genomic_DNA"/>
</dbReference>
<dbReference type="GO" id="GO:0042597">
    <property type="term" value="C:periplasmic space"/>
    <property type="evidence" value="ECO:0007669"/>
    <property type="project" value="InterPro"/>
</dbReference>
<dbReference type="InterPro" id="IPR000189">
    <property type="entry name" value="Transglyc_AS"/>
</dbReference>
<feature type="domain" description="Lytic transglycosylase superhelical linker" evidence="9">
    <location>
        <begin position="407"/>
        <end position="471"/>
    </location>
</feature>
<dbReference type="GO" id="GO:0016020">
    <property type="term" value="C:membrane"/>
    <property type="evidence" value="ECO:0007669"/>
    <property type="project" value="InterPro"/>
</dbReference>
<comment type="similarity">
    <text evidence="2">Belongs to the transglycosylase Slt family.</text>
</comment>
<sequence>MMKAKQTAWRVLTAGVCLMTISQAVWADSLEEQRSRYAQVKQAWDNRQMDTVAQLMPTLTEYPLYPYLQYRQLTDDLMNQPALAVTQFVRANPTLPPARTLTNRFVNELARREDWRGLLAFSPQVPSATEAKCNYYYAKWNTGDTVTAYSGAKEIWLTGKNLPSACDRLFSAWRSSGQQDPLAYLERIRLAMKEGNTRLVTNLASQMPADYQTISSALVSLANDPNSVLTFARSVGSTDFTRQMAAVAFASVARQDAENARLMIPSLVQAQQLNDAQAQELRDLVAWRLMGNDITSDQARWRDDAIMRSGSTSLIERRIRIALGTGDRVGLNTWLARLPMEAKEKDEWRYWQADLLLERGRTEEANEILRSLMQQRGFYPMVAAQRLNEDYPLRVDKAPKGDAALFQGAEMARVRELMYWGLDNTARSEWANLIASRPSQEQAALARYAFDRDWWDLSVQATIAGKLWDHLEERFPLAYENLFKRYISGKDISQSYAMAIARQESAWNPKVRSPVGASGLMQIMPATAAHTVQKFGIPGYSGVNQLLDPETNINIGTQYLESVYQQFGDNRIFASAAYNAGPGRVRTWLGNSAGRIDAVAFVESIPFSETRGYVKNVLAYDAYYRYFMGDKPVLMTQNEWQRRY</sequence>
<dbReference type="GO" id="GO:0000270">
    <property type="term" value="P:peptidoglycan metabolic process"/>
    <property type="evidence" value="ECO:0007669"/>
    <property type="project" value="InterPro"/>
</dbReference>